<dbReference type="SUPFAM" id="SSF140453">
    <property type="entry name" value="EsxAB dimer-like"/>
    <property type="match status" value="1"/>
</dbReference>
<comment type="similarity">
    <text evidence="1">Belongs to the WXG100 family.</text>
</comment>
<organism evidence="2 3">
    <name type="scientific">Nesterenkonia aurantiaca</name>
    <dbReference type="NCBI Taxonomy" id="1436010"/>
    <lineage>
        <taxon>Bacteria</taxon>
        <taxon>Bacillati</taxon>
        <taxon>Actinomycetota</taxon>
        <taxon>Actinomycetes</taxon>
        <taxon>Micrococcales</taxon>
        <taxon>Micrococcaceae</taxon>
        <taxon>Nesterenkonia</taxon>
    </lineage>
</organism>
<evidence type="ECO:0000313" key="2">
    <source>
        <dbReference type="EMBL" id="TDS85392.1"/>
    </source>
</evidence>
<dbReference type="AlphaFoldDB" id="A0A4V3EC87"/>
<dbReference type="RefSeq" id="WP_036473115.1">
    <property type="nucleotide sequence ID" value="NZ_JBIMET010000004.1"/>
</dbReference>
<dbReference type="Gene3D" id="1.10.287.1060">
    <property type="entry name" value="ESAT-6-like"/>
    <property type="match status" value="1"/>
</dbReference>
<comment type="caution">
    <text evidence="2">The sequence shown here is derived from an EMBL/GenBank/DDBJ whole genome shotgun (WGS) entry which is preliminary data.</text>
</comment>
<sequence>MAILQIDTAELLAKSQTVEATLGRIQTDVSSMESQLRQLQESWKGAASTAFQDVLTQWRGTQAQVEQSLASVRQAMAAASTQYEETESANTRMFGH</sequence>
<evidence type="ECO:0000256" key="1">
    <source>
        <dbReference type="RuleBase" id="RU362001"/>
    </source>
</evidence>
<name>A0A4V3EC87_9MICC</name>
<reference evidence="2 3" key="1">
    <citation type="submission" date="2019-03" db="EMBL/GenBank/DDBJ databases">
        <title>Genomic Encyclopedia of Type Strains, Phase III (KMG-III): the genomes of soil and plant-associated and newly described type strains.</title>
        <authorList>
            <person name="Whitman W."/>
        </authorList>
    </citation>
    <scope>NUCLEOTIDE SEQUENCE [LARGE SCALE GENOMIC DNA]</scope>
    <source>
        <strain evidence="2 3">DSM 27373</strain>
    </source>
</reference>
<proteinExistence type="inferred from homology"/>
<dbReference type="NCBIfam" id="TIGR03930">
    <property type="entry name" value="WXG100_ESAT6"/>
    <property type="match status" value="1"/>
</dbReference>
<accession>A0A4V3EC87</accession>
<gene>
    <name evidence="2" type="ORF">EV640_10638</name>
</gene>
<protein>
    <recommendedName>
        <fullName evidence="1">ESAT-6-like protein</fullName>
    </recommendedName>
</protein>
<dbReference type="Pfam" id="PF06013">
    <property type="entry name" value="WXG100"/>
    <property type="match status" value="1"/>
</dbReference>
<keyword evidence="3" id="KW-1185">Reference proteome</keyword>
<dbReference type="Proteomes" id="UP000294506">
    <property type="component" value="Unassembled WGS sequence"/>
</dbReference>
<dbReference type="InterPro" id="IPR010310">
    <property type="entry name" value="T7SS_ESAT-6-like"/>
</dbReference>
<dbReference type="EMBL" id="SOAN01000006">
    <property type="protein sequence ID" value="TDS85392.1"/>
    <property type="molecule type" value="Genomic_DNA"/>
</dbReference>
<evidence type="ECO:0000313" key="3">
    <source>
        <dbReference type="Proteomes" id="UP000294506"/>
    </source>
</evidence>
<dbReference type="InterPro" id="IPR036689">
    <property type="entry name" value="ESAT-6-like_sf"/>
</dbReference>